<name>A0A974CRD3_XENLA</name>
<dbReference type="EMBL" id="CM004476">
    <property type="protein sequence ID" value="OCT77331.1"/>
    <property type="molecule type" value="Genomic_DNA"/>
</dbReference>
<dbReference type="AlphaFoldDB" id="A0A974CRD3"/>
<organism evidence="1 2">
    <name type="scientific">Xenopus laevis</name>
    <name type="common">African clawed frog</name>
    <dbReference type="NCBI Taxonomy" id="8355"/>
    <lineage>
        <taxon>Eukaryota</taxon>
        <taxon>Metazoa</taxon>
        <taxon>Chordata</taxon>
        <taxon>Craniata</taxon>
        <taxon>Vertebrata</taxon>
        <taxon>Euteleostomi</taxon>
        <taxon>Amphibia</taxon>
        <taxon>Batrachia</taxon>
        <taxon>Anura</taxon>
        <taxon>Pipoidea</taxon>
        <taxon>Pipidae</taxon>
        <taxon>Xenopodinae</taxon>
        <taxon>Xenopus</taxon>
        <taxon>Xenopus</taxon>
    </lineage>
</organism>
<dbReference type="Proteomes" id="UP000694892">
    <property type="component" value="Chromosome 6L"/>
</dbReference>
<sequence length="159" mass="18931">MGVVKSVCFVVPNFYLQLQLEDLGQEEKNKKIVKKWIRRDECESNIGNLKACKVEVVWKYVGMSGLQNHQRDILWMSYHECLSTRVFQKKRDLCASDICPRDGCEPLEMVNHLFWNCLYVKEVRERLNPFCYELFGVRYITWEIMMYGLYSLNQVKSRA</sequence>
<accession>A0A974CRD3</accession>
<evidence type="ECO:0000313" key="2">
    <source>
        <dbReference type="Proteomes" id="UP000694892"/>
    </source>
</evidence>
<gene>
    <name evidence="1" type="ORF">XELAEV_18032531mg</name>
</gene>
<evidence type="ECO:0008006" key="3">
    <source>
        <dbReference type="Google" id="ProtNLM"/>
    </source>
</evidence>
<proteinExistence type="predicted"/>
<evidence type="ECO:0000313" key="1">
    <source>
        <dbReference type="EMBL" id="OCT77331.1"/>
    </source>
</evidence>
<reference evidence="2" key="1">
    <citation type="journal article" date="2016" name="Nature">
        <title>Genome evolution in the allotetraploid frog Xenopus laevis.</title>
        <authorList>
            <person name="Session A.M."/>
            <person name="Uno Y."/>
            <person name="Kwon T."/>
            <person name="Chapman J.A."/>
            <person name="Toyoda A."/>
            <person name="Takahashi S."/>
            <person name="Fukui A."/>
            <person name="Hikosaka A."/>
            <person name="Suzuki A."/>
            <person name="Kondo M."/>
            <person name="van Heeringen S.J."/>
            <person name="Quigley I."/>
            <person name="Heinz S."/>
            <person name="Ogino H."/>
            <person name="Ochi H."/>
            <person name="Hellsten U."/>
            <person name="Lyons J.B."/>
            <person name="Simakov O."/>
            <person name="Putnam N."/>
            <person name="Stites J."/>
            <person name="Kuroki Y."/>
            <person name="Tanaka T."/>
            <person name="Michiue T."/>
            <person name="Watanabe M."/>
            <person name="Bogdanovic O."/>
            <person name="Lister R."/>
            <person name="Georgiou G."/>
            <person name="Paranjpe S.S."/>
            <person name="van Kruijsbergen I."/>
            <person name="Shu S."/>
            <person name="Carlson J."/>
            <person name="Kinoshita T."/>
            <person name="Ohta Y."/>
            <person name="Mawaribuchi S."/>
            <person name="Jenkins J."/>
            <person name="Grimwood J."/>
            <person name="Schmutz J."/>
            <person name="Mitros T."/>
            <person name="Mozaffari S.V."/>
            <person name="Suzuki Y."/>
            <person name="Haramoto Y."/>
            <person name="Yamamoto T.S."/>
            <person name="Takagi C."/>
            <person name="Heald R."/>
            <person name="Miller K."/>
            <person name="Haudenschild C."/>
            <person name="Kitzman J."/>
            <person name="Nakayama T."/>
            <person name="Izutsu Y."/>
            <person name="Robert J."/>
            <person name="Fortriede J."/>
            <person name="Burns K."/>
            <person name="Lotay V."/>
            <person name="Karimi K."/>
            <person name="Yasuoka Y."/>
            <person name="Dichmann D.S."/>
            <person name="Flajnik M.F."/>
            <person name="Houston D.W."/>
            <person name="Shendure J."/>
            <person name="DuPasquier L."/>
            <person name="Vize P.D."/>
            <person name="Zorn A.M."/>
            <person name="Ito M."/>
            <person name="Marcotte E.M."/>
            <person name="Wallingford J.B."/>
            <person name="Ito Y."/>
            <person name="Asashima M."/>
            <person name="Ueno N."/>
            <person name="Matsuda Y."/>
            <person name="Veenstra G.J."/>
            <person name="Fujiyama A."/>
            <person name="Harland R.M."/>
            <person name="Taira M."/>
            <person name="Rokhsar D.S."/>
        </authorList>
    </citation>
    <scope>NUCLEOTIDE SEQUENCE [LARGE SCALE GENOMIC DNA]</scope>
    <source>
        <strain evidence="2">J</strain>
    </source>
</reference>
<protein>
    <recommendedName>
        <fullName evidence="3">Reverse transcriptase zinc-binding domain-containing protein</fullName>
    </recommendedName>
</protein>